<feature type="domain" description="PurM-like C-terminal" evidence="3">
    <location>
        <begin position="157"/>
        <end position="301"/>
    </location>
</feature>
<dbReference type="Pfam" id="PF02769">
    <property type="entry name" value="AIRS_C"/>
    <property type="match status" value="1"/>
</dbReference>
<proteinExistence type="inferred from homology"/>
<dbReference type="EMBL" id="PDYG01000040">
    <property type="protein sequence ID" value="PHU37577.1"/>
    <property type="molecule type" value="Genomic_DNA"/>
</dbReference>
<dbReference type="AlphaFoldDB" id="A0A2G3E2R9"/>
<reference evidence="4 5" key="1">
    <citation type="submission" date="2017-10" db="EMBL/GenBank/DDBJ databases">
        <title>Resolving the taxonomy of Roseburia spp., Eubacterium rectale and Agathobacter spp. through phylogenomic analysis.</title>
        <authorList>
            <person name="Sheridan P.O."/>
            <person name="Walker A.W."/>
            <person name="Duncan S.H."/>
            <person name="Scott K.P."/>
            <person name="Toole P.W.O."/>
            <person name="Luis P."/>
            <person name="Flint H.J."/>
        </authorList>
    </citation>
    <scope>NUCLEOTIDE SEQUENCE [LARGE SCALE GENOMIC DNA]</scope>
    <source>
        <strain evidence="4 5">JK623</strain>
    </source>
</reference>
<dbReference type="SUPFAM" id="SSF56042">
    <property type="entry name" value="PurM C-terminal domain-like"/>
    <property type="match status" value="1"/>
</dbReference>
<dbReference type="Gene3D" id="3.30.1330.10">
    <property type="entry name" value="PurM-like, N-terminal domain"/>
    <property type="match status" value="1"/>
</dbReference>
<dbReference type="InterPro" id="IPR010918">
    <property type="entry name" value="PurM-like_C_dom"/>
</dbReference>
<dbReference type="PANTHER" id="PTHR30303">
    <property type="entry name" value="HYDROGENASE ISOENZYMES FORMATION PROTEIN HYPE"/>
    <property type="match status" value="1"/>
</dbReference>
<gene>
    <name evidence="4" type="primary">hypE</name>
    <name evidence="4" type="ORF">CSX02_07050</name>
</gene>
<protein>
    <submittedName>
        <fullName evidence="4">Hydrogenase expression/formation protein HypE</fullName>
    </submittedName>
</protein>
<feature type="domain" description="PurM-like N-terminal" evidence="2">
    <location>
        <begin position="36"/>
        <end position="145"/>
    </location>
</feature>
<dbReference type="Pfam" id="PF00586">
    <property type="entry name" value="AIRS"/>
    <property type="match status" value="1"/>
</dbReference>
<sequence length="330" mass="35044">MEKIIMEHGSGGRATGELIRTIFEDAFSNPVLSQMEDAAVIPGGAQIAMTTDSFVVTPLEFPGGDIGRLCVCGTVNDLLMRGATPKYMTCGFILEEGAEVALLKRLVQSMAQTAREAGVMVVAGDTKVIEGNGGIYINTTGVGIVPTDVDIKAANAKVGDKILVSGTMGDHHATILSSRMNIQNKIVSDNAPLNEMVLQLLEQGIKVHVLRDVTRGGLGTVLKELAQSSHCEFEVEQDLIPVSATVKDFCGLLGLDPLYMGNEGKLVAIVDPEDEAKALEIIRLARYGKDAVTIGTVTAEHPTGNVLLKTHIGGRRSIDILQGEGLPRIC</sequence>
<dbReference type="GO" id="GO:0051604">
    <property type="term" value="P:protein maturation"/>
    <property type="evidence" value="ECO:0007669"/>
    <property type="project" value="TreeGrafter"/>
</dbReference>
<dbReference type="InterPro" id="IPR036676">
    <property type="entry name" value="PurM-like_C_sf"/>
</dbReference>
<dbReference type="RefSeq" id="WP_099386156.1">
    <property type="nucleotide sequence ID" value="NZ_JANSWH010000087.1"/>
</dbReference>
<accession>A0A2G3E2R9</accession>
<evidence type="ECO:0000256" key="1">
    <source>
        <dbReference type="ARBA" id="ARBA00006243"/>
    </source>
</evidence>
<evidence type="ECO:0000313" key="4">
    <source>
        <dbReference type="EMBL" id="PHU37577.1"/>
    </source>
</evidence>
<evidence type="ECO:0000259" key="3">
    <source>
        <dbReference type="Pfam" id="PF02769"/>
    </source>
</evidence>
<dbReference type="InterPro" id="IPR036921">
    <property type="entry name" value="PurM-like_N_sf"/>
</dbReference>
<comment type="similarity">
    <text evidence="1">Belongs to the HypE family.</text>
</comment>
<reference evidence="4 5" key="2">
    <citation type="submission" date="2017-10" db="EMBL/GenBank/DDBJ databases">
        <authorList>
            <person name="Banno H."/>
            <person name="Chua N.-H."/>
        </authorList>
    </citation>
    <scope>NUCLEOTIDE SEQUENCE [LARGE SCALE GENOMIC DNA]</scope>
    <source>
        <strain evidence="4 5">JK623</strain>
    </source>
</reference>
<dbReference type="CDD" id="cd02197">
    <property type="entry name" value="HypE"/>
    <property type="match status" value="1"/>
</dbReference>
<dbReference type="Proteomes" id="UP000224563">
    <property type="component" value="Unassembled WGS sequence"/>
</dbReference>
<comment type="caution">
    <text evidence="4">The sequence shown here is derived from an EMBL/GenBank/DDBJ whole genome shotgun (WGS) entry which is preliminary data.</text>
</comment>
<dbReference type="Gene3D" id="3.90.650.10">
    <property type="entry name" value="PurM-like C-terminal domain"/>
    <property type="match status" value="1"/>
</dbReference>
<organism evidence="4 5">
    <name type="scientific">Agathobacter ruminis</name>
    <dbReference type="NCBI Taxonomy" id="1712665"/>
    <lineage>
        <taxon>Bacteria</taxon>
        <taxon>Bacillati</taxon>
        <taxon>Bacillota</taxon>
        <taxon>Clostridia</taxon>
        <taxon>Lachnospirales</taxon>
        <taxon>Lachnospiraceae</taxon>
        <taxon>Agathobacter</taxon>
    </lineage>
</organism>
<dbReference type="PANTHER" id="PTHR30303:SF0">
    <property type="entry name" value="CARBAMOYL DEHYDRATASE HYPE"/>
    <property type="match status" value="1"/>
</dbReference>
<dbReference type="InterPro" id="IPR016188">
    <property type="entry name" value="PurM-like_N"/>
</dbReference>
<dbReference type="SUPFAM" id="SSF55326">
    <property type="entry name" value="PurM N-terminal domain-like"/>
    <property type="match status" value="1"/>
</dbReference>
<evidence type="ECO:0000259" key="2">
    <source>
        <dbReference type="Pfam" id="PF00586"/>
    </source>
</evidence>
<dbReference type="PIRSF" id="PIRSF005644">
    <property type="entry name" value="Hdrgns_mtr_HypE"/>
    <property type="match status" value="1"/>
</dbReference>
<keyword evidence="5" id="KW-1185">Reference proteome</keyword>
<name>A0A2G3E2R9_9FIRM</name>
<dbReference type="NCBIfam" id="TIGR02124">
    <property type="entry name" value="hypE"/>
    <property type="match status" value="1"/>
</dbReference>
<evidence type="ECO:0000313" key="5">
    <source>
        <dbReference type="Proteomes" id="UP000224563"/>
    </source>
</evidence>
<dbReference type="InterPro" id="IPR011854">
    <property type="entry name" value="HypE"/>
</dbReference>